<protein>
    <submittedName>
        <fullName evidence="2">NADH dehydrogenase [ubiquinone] 1 alpha subcomplex subunit 12</fullName>
    </submittedName>
</protein>
<accession>A0AC35GDR3</accession>
<sequence>MFVAFFLDYLFIFLCSVYIVLYLTHLCHFYFFVVLDMSSLKELLGIDKLIKFKEIVKNAGGIRGALKQSYVQSNLRTGTLVGEDKLGNKYFEDNSYFMPRNRWVQYNEKVWLDFDASQVPPEWHRWLHHITDKTPTEEPPVDHKWIMKHAENVSLYSGEKYVPYSTTRPKVTAWQPGQKKQDD</sequence>
<evidence type="ECO:0000313" key="1">
    <source>
        <dbReference type="Proteomes" id="UP000887580"/>
    </source>
</evidence>
<reference evidence="2" key="1">
    <citation type="submission" date="2022-11" db="UniProtKB">
        <authorList>
            <consortium name="WormBaseParasite"/>
        </authorList>
    </citation>
    <scope>IDENTIFICATION</scope>
</reference>
<dbReference type="Proteomes" id="UP000887580">
    <property type="component" value="Unplaced"/>
</dbReference>
<evidence type="ECO:0000313" key="2">
    <source>
        <dbReference type="WBParaSite" id="PS1159_v2.g4342.t1"/>
    </source>
</evidence>
<organism evidence="1 2">
    <name type="scientific">Panagrolaimus sp. PS1159</name>
    <dbReference type="NCBI Taxonomy" id="55785"/>
    <lineage>
        <taxon>Eukaryota</taxon>
        <taxon>Metazoa</taxon>
        <taxon>Ecdysozoa</taxon>
        <taxon>Nematoda</taxon>
        <taxon>Chromadorea</taxon>
        <taxon>Rhabditida</taxon>
        <taxon>Tylenchina</taxon>
        <taxon>Panagrolaimomorpha</taxon>
        <taxon>Panagrolaimoidea</taxon>
        <taxon>Panagrolaimidae</taxon>
        <taxon>Panagrolaimus</taxon>
    </lineage>
</organism>
<proteinExistence type="predicted"/>
<dbReference type="WBParaSite" id="PS1159_v2.g4342.t1">
    <property type="protein sequence ID" value="PS1159_v2.g4342.t1"/>
    <property type="gene ID" value="PS1159_v2.g4342"/>
</dbReference>
<name>A0AC35GDR3_9BILA</name>